<feature type="compositionally biased region" description="Basic and acidic residues" evidence="1">
    <location>
        <begin position="57"/>
        <end position="73"/>
    </location>
</feature>
<evidence type="ECO:0000313" key="3">
    <source>
        <dbReference type="Proteomes" id="UP001226084"/>
    </source>
</evidence>
<gene>
    <name evidence="2" type="ORF">QE424_002657</name>
</gene>
<comment type="caution">
    <text evidence="2">The sequence shown here is derived from an EMBL/GenBank/DDBJ whole genome shotgun (WGS) entry which is preliminary data.</text>
</comment>
<reference evidence="2" key="1">
    <citation type="submission" date="2023-07" db="EMBL/GenBank/DDBJ databases">
        <title>Functional and genomic diversity of the sorghum phyllosphere microbiome.</title>
        <authorList>
            <person name="Shade A."/>
        </authorList>
    </citation>
    <scope>NUCLEOTIDE SEQUENCE</scope>
    <source>
        <strain evidence="2">SORGH_AS_0457</strain>
    </source>
</reference>
<proteinExistence type="predicted"/>
<evidence type="ECO:0000256" key="1">
    <source>
        <dbReference type="SAM" id="MobiDB-lite"/>
    </source>
</evidence>
<name>A0AAP5AL49_9GAMM</name>
<organism evidence="2 3">
    <name type="scientific">Stenotrophomonas rhizophila</name>
    <dbReference type="NCBI Taxonomy" id="216778"/>
    <lineage>
        <taxon>Bacteria</taxon>
        <taxon>Pseudomonadati</taxon>
        <taxon>Pseudomonadota</taxon>
        <taxon>Gammaproteobacteria</taxon>
        <taxon>Lysobacterales</taxon>
        <taxon>Lysobacteraceae</taxon>
        <taxon>Stenotrophomonas</taxon>
    </lineage>
</organism>
<dbReference type="AlphaFoldDB" id="A0AAP5AL49"/>
<evidence type="ECO:0000313" key="2">
    <source>
        <dbReference type="EMBL" id="MDQ1109498.1"/>
    </source>
</evidence>
<feature type="compositionally biased region" description="Pro residues" evidence="1">
    <location>
        <begin position="85"/>
        <end position="95"/>
    </location>
</feature>
<dbReference type="RefSeq" id="WP_307107335.1">
    <property type="nucleotide sequence ID" value="NZ_JAUTAS010000001.1"/>
</dbReference>
<sequence length="142" mass="15126">MRHPHRHRSFAPAMRGQRPALATVLAWLALLSMLLGTLPLLEQRLPGTAALVLQQPAEERPGGENRLQEEAPAKPRRMASARPAATPPRLPPPPLTESLDALMATLAELPPQVVPTIDSAPATPLPAAPGLRVQRGQAPPQG</sequence>
<protein>
    <submittedName>
        <fullName evidence="2">Uncharacterized protein</fullName>
    </submittedName>
</protein>
<accession>A0AAP5AL49</accession>
<feature type="region of interest" description="Disordered" evidence="1">
    <location>
        <begin position="53"/>
        <end position="142"/>
    </location>
</feature>
<dbReference type="Proteomes" id="UP001226084">
    <property type="component" value="Unassembled WGS sequence"/>
</dbReference>
<dbReference type="EMBL" id="JAUTAS010000001">
    <property type="protein sequence ID" value="MDQ1109498.1"/>
    <property type="molecule type" value="Genomic_DNA"/>
</dbReference>